<name>A0A382CHG8_9ZZZZ</name>
<keyword evidence="1" id="KW-1133">Transmembrane helix</keyword>
<dbReference type="AlphaFoldDB" id="A0A382CHG8"/>
<organism evidence="2">
    <name type="scientific">marine metagenome</name>
    <dbReference type="NCBI Taxonomy" id="408172"/>
    <lineage>
        <taxon>unclassified sequences</taxon>
        <taxon>metagenomes</taxon>
        <taxon>ecological metagenomes</taxon>
    </lineage>
</organism>
<evidence type="ECO:0000313" key="2">
    <source>
        <dbReference type="EMBL" id="SVB25284.1"/>
    </source>
</evidence>
<evidence type="ECO:0000256" key="1">
    <source>
        <dbReference type="SAM" id="Phobius"/>
    </source>
</evidence>
<reference evidence="2" key="1">
    <citation type="submission" date="2018-05" db="EMBL/GenBank/DDBJ databases">
        <authorList>
            <person name="Lanie J.A."/>
            <person name="Ng W.-L."/>
            <person name="Kazmierczak K.M."/>
            <person name="Andrzejewski T.M."/>
            <person name="Davidsen T.M."/>
            <person name="Wayne K.J."/>
            <person name="Tettelin H."/>
            <person name="Glass J.I."/>
            <person name="Rusch D."/>
            <person name="Podicherti R."/>
            <person name="Tsui H.-C.T."/>
            <person name="Winkler M.E."/>
        </authorList>
    </citation>
    <scope>NUCLEOTIDE SEQUENCE</scope>
</reference>
<dbReference type="EMBL" id="UINC01034443">
    <property type="protein sequence ID" value="SVB25284.1"/>
    <property type="molecule type" value="Genomic_DNA"/>
</dbReference>
<keyword evidence="1" id="KW-0472">Membrane</keyword>
<sequence>MSLNSSSPLGWPVVIQNVTIQEFTLDGVKNLSQYPSFLFMYILTTILFLTMIIFFSILSYTICMKIRNKSKNVLLEDIYLQNDIRRL</sequence>
<keyword evidence="1" id="KW-0812">Transmembrane</keyword>
<proteinExistence type="predicted"/>
<gene>
    <name evidence="2" type="ORF">METZ01_LOCUS178138</name>
</gene>
<protein>
    <submittedName>
        <fullName evidence="2">Uncharacterized protein</fullName>
    </submittedName>
</protein>
<accession>A0A382CHG8</accession>
<feature type="transmembrane region" description="Helical" evidence="1">
    <location>
        <begin position="38"/>
        <end position="62"/>
    </location>
</feature>